<evidence type="ECO:0000256" key="2">
    <source>
        <dbReference type="SAM" id="MobiDB-lite"/>
    </source>
</evidence>
<feature type="region of interest" description="Disordered" evidence="2">
    <location>
        <begin position="195"/>
        <end position="215"/>
    </location>
</feature>
<gene>
    <name evidence="3" type="ORF">SNAT2548_LOCUS24761</name>
</gene>
<keyword evidence="4" id="KW-1185">Reference proteome</keyword>
<feature type="compositionally biased region" description="Basic and acidic residues" evidence="2">
    <location>
        <begin position="248"/>
        <end position="265"/>
    </location>
</feature>
<feature type="region of interest" description="Disordered" evidence="2">
    <location>
        <begin position="231"/>
        <end position="265"/>
    </location>
</feature>
<feature type="coiled-coil region" evidence="1">
    <location>
        <begin position="370"/>
        <end position="400"/>
    </location>
</feature>
<feature type="coiled-coil region" evidence="1">
    <location>
        <begin position="27"/>
        <end position="54"/>
    </location>
</feature>
<keyword evidence="1" id="KW-0175">Coiled coil</keyword>
<organism evidence="3 4">
    <name type="scientific">Symbiodinium natans</name>
    <dbReference type="NCBI Taxonomy" id="878477"/>
    <lineage>
        <taxon>Eukaryota</taxon>
        <taxon>Sar</taxon>
        <taxon>Alveolata</taxon>
        <taxon>Dinophyceae</taxon>
        <taxon>Suessiales</taxon>
        <taxon>Symbiodiniaceae</taxon>
        <taxon>Symbiodinium</taxon>
    </lineage>
</organism>
<protein>
    <submittedName>
        <fullName evidence="3">Uncharacterized protein</fullName>
    </submittedName>
</protein>
<dbReference type="EMBL" id="CAJNDS010002368">
    <property type="protein sequence ID" value="CAE7451955.1"/>
    <property type="molecule type" value="Genomic_DNA"/>
</dbReference>
<reference evidence="3" key="1">
    <citation type="submission" date="2021-02" db="EMBL/GenBank/DDBJ databases">
        <authorList>
            <person name="Dougan E. K."/>
            <person name="Rhodes N."/>
            <person name="Thang M."/>
            <person name="Chan C."/>
        </authorList>
    </citation>
    <scope>NUCLEOTIDE SEQUENCE</scope>
</reference>
<dbReference type="AlphaFoldDB" id="A0A812RS87"/>
<accession>A0A812RS87</accession>
<dbReference type="OrthoDB" id="432751at2759"/>
<name>A0A812RS87_9DINO</name>
<dbReference type="Proteomes" id="UP000604046">
    <property type="component" value="Unassembled WGS sequence"/>
</dbReference>
<comment type="caution">
    <text evidence="3">The sequence shown here is derived from an EMBL/GenBank/DDBJ whole genome shotgun (WGS) entry which is preliminary data.</text>
</comment>
<evidence type="ECO:0000313" key="3">
    <source>
        <dbReference type="EMBL" id="CAE7451955.1"/>
    </source>
</evidence>
<evidence type="ECO:0000256" key="1">
    <source>
        <dbReference type="SAM" id="Coils"/>
    </source>
</evidence>
<sequence>MQGSLEAEAKEDEDTYEKMQCWCKSNGDEKAKSIEEAQARIKGLEARTEELAATSSRLTSEIATSEDEVVKNEGALDTAVTLRKQQLAEFHDDEKDLTQSATSVDRALDAIGSDKSSFLQMPQARLMSALSQLRAVVSKHARLLTKTQREKVEHFFKNPLQARSAFLQKDAPDTTGGVTGVLSGLKDNFKNELSDLQSQEEENKKANPKLPLPCAHDGLVKAKTEEIEAGKKQLEASRQKKTSPLAPEAKKEQKATADLEHAQAKQDIKDTTAALEADGSVSTVVKEKCAAMDADYEKRSKLRTEEQTAVAKAIEALSSDEAHDTFGKTFSFLQVRSDNERAAKFLAEARLATLALTMHAAPVTGEVRKLDTFEKVKKAIEEMKADLKKEQVAEQKKKARTCSSSTTPCACFFGKARLLEFRGLVHIGVSEEEEAGNTGLATLAPSLESVQLPFFGGEDPGRADQDC</sequence>
<evidence type="ECO:0000313" key="4">
    <source>
        <dbReference type="Proteomes" id="UP000604046"/>
    </source>
</evidence>
<proteinExistence type="predicted"/>